<evidence type="ECO:0000256" key="3">
    <source>
        <dbReference type="PIRSR" id="PIRSR601559-52"/>
    </source>
</evidence>
<dbReference type="GO" id="GO:0008270">
    <property type="term" value="F:zinc ion binding"/>
    <property type="evidence" value="ECO:0007669"/>
    <property type="project" value="InterPro"/>
</dbReference>
<dbReference type="InterPro" id="IPR001559">
    <property type="entry name" value="Phosphotriesterase"/>
</dbReference>
<accession>A0A6L5Y9U6</accession>
<keyword evidence="1 3" id="KW-0479">Metal-binding</keyword>
<feature type="binding site" evidence="3">
    <location>
        <position position="176"/>
    </location>
    <ligand>
        <name>a divalent metal cation</name>
        <dbReference type="ChEBI" id="CHEBI:60240"/>
        <label>2</label>
    </ligand>
</feature>
<keyword evidence="6" id="KW-1185">Reference proteome</keyword>
<comment type="caution">
    <text evidence="5">The sequence shown here is derived from an EMBL/GenBank/DDBJ whole genome shotgun (WGS) entry which is preliminary data.</text>
</comment>
<dbReference type="Gene3D" id="3.20.20.140">
    <property type="entry name" value="Metal-dependent hydrolases"/>
    <property type="match status" value="1"/>
</dbReference>
<feature type="binding site" evidence="3">
    <location>
        <position position="237"/>
    </location>
    <ligand>
        <name>a divalent metal cation</name>
        <dbReference type="ChEBI" id="CHEBI:60240"/>
        <label>2</label>
    </ligand>
</feature>
<feature type="binding site" evidence="3">
    <location>
        <position position="208"/>
    </location>
    <ligand>
        <name>a divalent metal cation</name>
        <dbReference type="ChEBI" id="CHEBI:60240"/>
        <label>2</label>
    </ligand>
</feature>
<comment type="cofactor">
    <cofactor evidence="3">
        <name>a divalent metal cation</name>
        <dbReference type="ChEBI" id="CHEBI:60240"/>
    </cofactor>
    <text evidence="3">Binds 2 divalent metal cations per subunit.</text>
</comment>
<protein>
    <recommendedName>
        <fullName evidence="7">Phosphotriesterase-related protein</fullName>
    </recommendedName>
</protein>
<proteinExistence type="inferred from homology"/>
<reference evidence="5 6" key="1">
    <citation type="submission" date="2019-08" db="EMBL/GenBank/DDBJ databases">
        <title>In-depth cultivation of the pig gut microbiome towards novel bacterial diversity and tailored functional studies.</title>
        <authorList>
            <person name="Wylensek D."/>
            <person name="Hitch T.C.A."/>
            <person name="Clavel T."/>
        </authorList>
    </citation>
    <scope>NUCLEOTIDE SEQUENCE [LARGE SCALE GENOMIC DNA]</scope>
    <source>
        <strain evidence="5 6">SM-530-WT-4B</strain>
    </source>
</reference>
<dbReference type="PROSITE" id="PS51347">
    <property type="entry name" value="PHOSPHOTRIESTERASE_2"/>
    <property type="match status" value="1"/>
</dbReference>
<comment type="similarity">
    <text evidence="4">Belongs to the metallo-dependent hydrolases superfamily. Phosphotriesterase family.</text>
</comment>
<feature type="binding site" evidence="3">
    <location>
        <position position="35"/>
    </location>
    <ligand>
        <name>a divalent metal cation</name>
        <dbReference type="ChEBI" id="CHEBI:60240"/>
        <label>1</label>
    </ligand>
</feature>
<organism evidence="5 6">
    <name type="scientific">Pyramidobacter porci</name>
    <dbReference type="NCBI Taxonomy" id="2605789"/>
    <lineage>
        <taxon>Bacteria</taxon>
        <taxon>Thermotogati</taxon>
        <taxon>Synergistota</taxon>
        <taxon>Synergistia</taxon>
        <taxon>Synergistales</taxon>
        <taxon>Dethiosulfovibrionaceae</taxon>
        <taxon>Pyramidobacter</taxon>
    </lineage>
</organism>
<dbReference type="EMBL" id="VUNH01000001">
    <property type="protein sequence ID" value="MST54788.1"/>
    <property type="molecule type" value="Genomic_DNA"/>
</dbReference>
<gene>
    <name evidence="5" type="ORF">FYJ74_01815</name>
</gene>
<feature type="binding site" evidence="3">
    <location>
        <position position="176"/>
    </location>
    <ligand>
        <name>a divalent metal cation</name>
        <dbReference type="ChEBI" id="CHEBI:60240"/>
        <label>1</label>
    </ligand>
</feature>
<dbReference type="SUPFAM" id="SSF51556">
    <property type="entry name" value="Metallo-dependent hydrolases"/>
    <property type="match status" value="1"/>
</dbReference>
<feature type="binding site" evidence="3">
    <location>
        <position position="33"/>
    </location>
    <ligand>
        <name>a divalent metal cation</name>
        <dbReference type="ChEBI" id="CHEBI:60240"/>
        <label>1</label>
    </ligand>
</feature>
<dbReference type="Pfam" id="PF02126">
    <property type="entry name" value="PTE"/>
    <property type="match status" value="1"/>
</dbReference>
<comment type="caution">
    <text evidence="4">Lacks conserved residue(s) required for the propagation of feature annotation.</text>
</comment>
<dbReference type="Proteomes" id="UP000473699">
    <property type="component" value="Unassembled WGS sequence"/>
</dbReference>
<sequence>MEMVPMERKDMAGKIFTVLGLIKPEELGKTIAHEHLVADFRCAWMELPYATDRAKALEPFSLKNSDWIRKHRFNVLDNLLLMDEDEAVEEAMLFKARGGDSMFELSNKSMARDPLALQRISRRTGLHIVMGGGYYVVKSHAPSFKNRDVDSLTEEFINEVRYGADGTGIRPGILGELGCTWPLHPDERKVLVAAARTQKATGIPINVHPGWSAKSVMDILEILSDNGADLTHVAMSHTDRTLLTHEERVETLKSGCYLVYDSIGREGYFDQNTIIDIPNDNYRANHIIKLIEEGYGDKIMLSADVCTKDQRVKYGGHGYVHILSYFEPLLLKKGISREIVDKLLIHNPARSATYF</sequence>
<evidence type="ECO:0000256" key="2">
    <source>
        <dbReference type="ARBA" id="ARBA00022801"/>
    </source>
</evidence>
<keyword evidence="2" id="KW-0378">Hydrolase</keyword>
<evidence type="ECO:0000313" key="5">
    <source>
        <dbReference type="EMBL" id="MST54788.1"/>
    </source>
</evidence>
<dbReference type="RefSeq" id="WP_154527904.1">
    <property type="nucleotide sequence ID" value="NZ_VUNH01000001.1"/>
</dbReference>
<evidence type="ECO:0000256" key="1">
    <source>
        <dbReference type="ARBA" id="ARBA00022723"/>
    </source>
</evidence>
<evidence type="ECO:0008006" key="7">
    <source>
        <dbReference type="Google" id="ProtNLM"/>
    </source>
</evidence>
<name>A0A6L5Y9U6_9BACT</name>
<dbReference type="GO" id="GO:0016787">
    <property type="term" value="F:hydrolase activity"/>
    <property type="evidence" value="ECO:0007669"/>
    <property type="project" value="UniProtKB-KW"/>
</dbReference>
<dbReference type="PIRSF" id="PIRSF016839">
    <property type="entry name" value="PhP"/>
    <property type="match status" value="1"/>
</dbReference>
<dbReference type="PANTHER" id="PTHR10819:SF3">
    <property type="entry name" value="PHOSPHOTRIESTERASE-RELATED PROTEIN"/>
    <property type="match status" value="1"/>
</dbReference>
<dbReference type="AlphaFoldDB" id="A0A6L5Y9U6"/>
<dbReference type="InterPro" id="IPR032466">
    <property type="entry name" value="Metal_Hydrolase"/>
</dbReference>
<evidence type="ECO:0000256" key="4">
    <source>
        <dbReference type="PROSITE-ProRule" id="PRU00679"/>
    </source>
</evidence>
<dbReference type="PANTHER" id="PTHR10819">
    <property type="entry name" value="PHOSPHOTRIESTERASE-RELATED"/>
    <property type="match status" value="1"/>
</dbReference>
<feature type="binding site" evidence="3">
    <location>
        <position position="304"/>
    </location>
    <ligand>
        <name>a divalent metal cation</name>
        <dbReference type="ChEBI" id="CHEBI:60240"/>
        <label>1</label>
    </ligand>
</feature>
<evidence type="ECO:0000313" key="6">
    <source>
        <dbReference type="Proteomes" id="UP000473699"/>
    </source>
</evidence>